<evidence type="ECO:0000256" key="7">
    <source>
        <dbReference type="HAMAP-Rule" id="MF_00902"/>
    </source>
</evidence>
<evidence type="ECO:0000313" key="9">
    <source>
        <dbReference type="EMBL" id="GAA3167485.1"/>
    </source>
</evidence>
<keyword evidence="6 7" id="KW-0472">Membrane</keyword>
<dbReference type="InterPro" id="IPR019820">
    <property type="entry name" value="Sec-indep_translocase_CS"/>
</dbReference>
<feature type="transmembrane region" description="Helical" evidence="7">
    <location>
        <begin position="240"/>
        <end position="260"/>
    </location>
</feature>
<sequence length="304" mass="33157">MSDAGQRLRRRRAPRDPQATMTLVAHLTELRNRIALSLLALLVATAVSFWWYEHGLGEFIRAPYCNLPEDLRYGGDAAGGCGLLITDVFGGVFIRLKVSFLAGAVLASPFWLYQLWAFVTPGLKRNEKRYGITFVAVSSLLFAGGAVLAYISLSAGLRLLLSLAGDGVVVALTAQDYIGFVLSLLVAFGVSFEVPLIAVALNLVGALSYQVLAKSRRWIFFLTIVFAAFVTPTQDPFTMLLMAGPMILLFEIAIQIARIVDKRRAKRDALEHFHDLSDDEASPIDARPSSLDEPVDSPAASPRA</sequence>
<keyword evidence="10" id="KW-1185">Reference proteome</keyword>
<feature type="transmembrane region" description="Helical" evidence="7">
    <location>
        <begin position="34"/>
        <end position="52"/>
    </location>
</feature>
<accession>A0ABP6P505</accession>
<dbReference type="Pfam" id="PF00902">
    <property type="entry name" value="TatC"/>
    <property type="match status" value="1"/>
</dbReference>
<keyword evidence="5 7" id="KW-0811">Translocation</keyword>
<keyword evidence="3 7" id="KW-0653">Protein transport</keyword>
<feature type="transmembrane region" description="Helical" evidence="7">
    <location>
        <begin position="131"/>
        <end position="157"/>
    </location>
</feature>
<protein>
    <recommendedName>
        <fullName evidence="7">Sec-independent protein translocase protein TatC</fullName>
    </recommendedName>
</protein>
<comment type="similarity">
    <text evidence="7">Belongs to the TatC family.</text>
</comment>
<evidence type="ECO:0000256" key="5">
    <source>
        <dbReference type="ARBA" id="ARBA00023010"/>
    </source>
</evidence>
<comment type="function">
    <text evidence="7">Part of the twin-arginine translocation (Tat) system that transports large folded proteins containing a characteristic twin-arginine motif in their signal peptide across membranes. Together with TatB, TatC is part of a receptor directly interacting with Tat signal peptides.</text>
</comment>
<dbReference type="PANTHER" id="PTHR30371">
    <property type="entry name" value="SEC-INDEPENDENT PROTEIN TRANSLOCASE PROTEIN TATC"/>
    <property type="match status" value="1"/>
</dbReference>
<proteinExistence type="inferred from homology"/>
<feature type="transmembrane region" description="Helical" evidence="7">
    <location>
        <begin position="98"/>
        <end position="119"/>
    </location>
</feature>
<keyword evidence="7" id="KW-0813">Transport</keyword>
<feature type="transmembrane region" description="Helical" evidence="7">
    <location>
        <begin position="177"/>
        <end position="206"/>
    </location>
</feature>
<evidence type="ECO:0000256" key="3">
    <source>
        <dbReference type="ARBA" id="ARBA00022927"/>
    </source>
</evidence>
<reference evidence="10" key="1">
    <citation type="journal article" date="2019" name="Int. J. Syst. Evol. Microbiol.">
        <title>The Global Catalogue of Microorganisms (GCM) 10K type strain sequencing project: providing services to taxonomists for standard genome sequencing and annotation.</title>
        <authorList>
            <consortium name="The Broad Institute Genomics Platform"/>
            <consortium name="The Broad Institute Genome Sequencing Center for Infectious Disease"/>
            <person name="Wu L."/>
            <person name="Ma J."/>
        </authorList>
    </citation>
    <scope>NUCLEOTIDE SEQUENCE [LARGE SCALE GENOMIC DNA]</scope>
    <source>
        <strain evidence="10">JCM 15614</strain>
    </source>
</reference>
<dbReference type="PANTHER" id="PTHR30371:SF0">
    <property type="entry name" value="SEC-INDEPENDENT PROTEIN TRANSLOCASE PROTEIN TATC, CHLOROPLASTIC-RELATED"/>
    <property type="match status" value="1"/>
</dbReference>
<dbReference type="PROSITE" id="PS01218">
    <property type="entry name" value="TATC"/>
    <property type="match status" value="1"/>
</dbReference>
<keyword evidence="2 7" id="KW-0812">Transmembrane</keyword>
<comment type="subunit">
    <text evidence="7">The Tat system comprises two distinct complexes: a TatABC complex, containing multiple copies of TatA, TatB and TatC subunits, and a separate TatA complex, containing only TatA subunits. Substrates initially bind to the TatABC complex, which probably triggers association of the separate TatA complex to form the active translocon.</text>
</comment>
<comment type="subcellular location">
    <subcellularLocation>
        <location evidence="7">Cell membrane</location>
        <topology evidence="7">Multi-pass membrane protein</topology>
    </subcellularLocation>
    <subcellularLocation>
        <location evidence="1">Membrane</location>
        <topology evidence="1">Multi-pass membrane protein</topology>
    </subcellularLocation>
</comment>
<keyword evidence="7" id="KW-1003">Cell membrane</keyword>
<dbReference type="PRINTS" id="PR01840">
    <property type="entry name" value="TATCFAMILY"/>
</dbReference>
<evidence type="ECO:0000256" key="4">
    <source>
        <dbReference type="ARBA" id="ARBA00022989"/>
    </source>
</evidence>
<dbReference type="HAMAP" id="MF_00902">
    <property type="entry name" value="TatC"/>
    <property type="match status" value="1"/>
</dbReference>
<evidence type="ECO:0000256" key="6">
    <source>
        <dbReference type="ARBA" id="ARBA00023136"/>
    </source>
</evidence>
<dbReference type="RefSeq" id="WP_344688724.1">
    <property type="nucleotide sequence ID" value="NZ_BAAAVV010000004.1"/>
</dbReference>
<keyword evidence="4 7" id="KW-1133">Transmembrane helix</keyword>
<comment type="caution">
    <text evidence="9">The sequence shown here is derived from an EMBL/GenBank/DDBJ whole genome shotgun (WGS) entry which is preliminary data.</text>
</comment>
<feature type="transmembrane region" description="Helical" evidence="7">
    <location>
        <begin position="218"/>
        <end position="234"/>
    </location>
</feature>
<dbReference type="NCBIfam" id="TIGR00945">
    <property type="entry name" value="tatC"/>
    <property type="match status" value="1"/>
</dbReference>
<evidence type="ECO:0000256" key="2">
    <source>
        <dbReference type="ARBA" id="ARBA00022692"/>
    </source>
</evidence>
<dbReference type="InterPro" id="IPR002033">
    <property type="entry name" value="TatC"/>
</dbReference>
<name>A0ABP6P505_9ACTN</name>
<evidence type="ECO:0000256" key="1">
    <source>
        <dbReference type="ARBA" id="ARBA00004141"/>
    </source>
</evidence>
<gene>
    <name evidence="7 9" type="primary">tatC</name>
    <name evidence="9" type="ORF">GCM10010531_20290</name>
</gene>
<feature type="region of interest" description="Disordered" evidence="8">
    <location>
        <begin position="279"/>
        <end position="304"/>
    </location>
</feature>
<evidence type="ECO:0000313" key="10">
    <source>
        <dbReference type="Proteomes" id="UP001499924"/>
    </source>
</evidence>
<dbReference type="Proteomes" id="UP001499924">
    <property type="component" value="Unassembled WGS sequence"/>
</dbReference>
<organism evidence="9 10">
    <name type="scientific">Blastococcus jejuensis</name>
    <dbReference type="NCBI Taxonomy" id="351224"/>
    <lineage>
        <taxon>Bacteria</taxon>
        <taxon>Bacillati</taxon>
        <taxon>Actinomycetota</taxon>
        <taxon>Actinomycetes</taxon>
        <taxon>Geodermatophilales</taxon>
        <taxon>Geodermatophilaceae</taxon>
        <taxon>Blastococcus</taxon>
    </lineage>
</organism>
<dbReference type="EMBL" id="BAAAVV010000004">
    <property type="protein sequence ID" value="GAA3167485.1"/>
    <property type="molecule type" value="Genomic_DNA"/>
</dbReference>
<evidence type="ECO:0000256" key="8">
    <source>
        <dbReference type="SAM" id="MobiDB-lite"/>
    </source>
</evidence>